<comment type="caution">
    <text evidence="1">The sequence shown here is derived from an EMBL/GenBank/DDBJ whole genome shotgun (WGS) entry which is preliminary data.</text>
</comment>
<organism evidence="1 2">
    <name type="scientific">Rhododendron molle</name>
    <name type="common">Chinese azalea</name>
    <name type="synonym">Azalea mollis</name>
    <dbReference type="NCBI Taxonomy" id="49168"/>
    <lineage>
        <taxon>Eukaryota</taxon>
        <taxon>Viridiplantae</taxon>
        <taxon>Streptophyta</taxon>
        <taxon>Embryophyta</taxon>
        <taxon>Tracheophyta</taxon>
        <taxon>Spermatophyta</taxon>
        <taxon>Magnoliopsida</taxon>
        <taxon>eudicotyledons</taxon>
        <taxon>Gunneridae</taxon>
        <taxon>Pentapetalae</taxon>
        <taxon>asterids</taxon>
        <taxon>Ericales</taxon>
        <taxon>Ericaceae</taxon>
        <taxon>Ericoideae</taxon>
        <taxon>Rhodoreae</taxon>
        <taxon>Rhododendron</taxon>
    </lineage>
</organism>
<name>A0ACC0LNP1_RHOML</name>
<protein>
    <submittedName>
        <fullName evidence="1">Uncharacterized protein</fullName>
    </submittedName>
</protein>
<accession>A0ACC0LNP1</accession>
<keyword evidence="2" id="KW-1185">Reference proteome</keyword>
<proteinExistence type="predicted"/>
<evidence type="ECO:0000313" key="1">
    <source>
        <dbReference type="EMBL" id="KAI8530235.1"/>
    </source>
</evidence>
<sequence length="113" mass="13104">MANPEPVTEVAVVADLSFWERLGRDLGLDMESEPFINPETGELLPGFEVFADDTWFESDDEPARKEFKRKISQDMPGINPEIVEHCIPYLRRNLAFKYKVDRNPKRRARSLHA</sequence>
<dbReference type="Proteomes" id="UP001062846">
    <property type="component" value="Chromosome 11"/>
</dbReference>
<reference evidence="1" key="1">
    <citation type="submission" date="2022-02" db="EMBL/GenBank/DDBJ databases">
        <title>Plant Genome Project.</title>
        <authorList>
            <person name="Zhang R.-G."/>
        </authorList>
    </citation>
    <scope>NUCLEOTIDE SEQUENCE</scope>
    <source>
        <strain evidence="1">AT1</strain>
    </source>
</reference>
<gene>
    <name evidence="1" type="ORF">RHMOL_Rhmol11G0040300</name>
</gene>
<evidence type="ECO:0000313" key="2">
    <source>
        <dbReference type="Proteomes" id="UP001062846"/>
    </source>
</evidence>
<dbReference type="EMBL" id="CM046398">
    <property type="protein sequence ID" value="KAI8530235.1"/>
    <property type="molecule type" value="Genomic_DNA"/>
</dbReference>